<organism evidence="1 2">
    <name type="scientific">Mytilus edulis</name>
    <name type="common">Blue mussel</name>
    <dbReference type="NCBI Taxonomy" id="6550"/>
    <lineage>
        <taxon>Eukaryota</taxon>
        <taxon>Metazoa</taxon>
        <taxon>Spiralia</taxon>
        <taxon>Lophotrochozoa</taxon>
        <taxon>Mollusca</taxon>
        <taxon>Bivalvia</taxon>
        <taxon>Autobranchia</taxon>
        <taxon>Pteriomorphia</taxon>
        <taxon>Mytilida</taxon>
        <taxon>Mytiloidea</taxon>
        <taxon>Mytilidae</taxon>
        <taxon>Mytilinae</taxon>
        <taxon>Mytilus</taxon>
    </lineage>
</organism>
<comment type="caution">
    <text evidence="1">The sequence shown here is derived from an EMBL/GenBank/DDBJ whole genome shotgun (WGS) entry which is preliminary data.</text>
</comment>
<reference evidence="1" key="1">
    <citation type="submission" date="2021-03" db="EMBL/GenBank/DDBJ databases">
        <authorList>
            <person name="Bekaert M."/>
        </authorList>
    </citation>
    <scope>NUCLEOTIDE SEQUENCE</scope>
</reference>
<proteinExistence type="predicted"/>
<dbReference type="EMBL" id="CAJPWZ010001613">
    <property type="protein sequence ID" value="CAG2218831.1"/>
    <property type="molecule type" value="Genomic_DNA"/>
</dbReference>
<dbReference type="Proteomes" id="UP000683360">
    <property type="component" value="Unassembled WGS sequence"/>
</dbReference>
<name>A0A8S3SED5_MYTED</name>
<dbReference type="AlphaFoldDB" id="A0A8S3SED5"/>
<accession>A0A8S3SED5</accession>
<gene>
    <name evidence="1" type="ORF">MEDL_32442</name>
</gene>
<protein>
    <submittedName>
        <fullName evidence="1">Uncharacterized protein</fullName>
    </submittedName>
</protein>
<keyword evidence="2" id="KW-1185">Reference proteome</keyword>
<evidence type="ECO:0000313" key="1">
    <source>
        <dbReference type="EMBL" id="CAG2218831.1"/>
    </source>
</evidence>
<evidence type="ECO:0000313" key="2">
    <source>
        <dbReference type="Proteomes" id="UP000683360"/>
    </source>
</evidence>
<dbReference type="OrthoDB" id="6190862at2759"/>
<sequence>MSGVSRTVGGWFGKRDLNRMRRICSINCDICEKLDDEKHSKNQIVTNICGSKVNNLKDKIDRVTKNLKALFDILHASSLPNGLSIIKSVRYDRDSEDDDEAYKENYVTYEMNGKRHEIKSTSVFDRWDFEKYGKSIGTQIMSIIRKHDFAIVNLEDCDKYASFRKLSL</sequence>